<dbReference type="InterPro" id="IPR036249">
    <property type="entry name" value="Thioredoxin-like_sf"/>
</dbReference>
<evidence type="ECO:0000256" key="3">
    <source>
        <dbReference type="ARBA" id="ARBA00022840"/>
    </source>
</evidence>
<organism evidence="7 8">
    <name type="scientific">Rotaria sordida</name>
    <dbReference type="NCBI Taxonomy" id="392033"/>
    <lineage>
        <taxon>Eukaryota</taxon>
        <taxon>Metazoa</taxon>
        <taxon>Spiralia</taxon>
        <taxon>Gnathifera</taxon>
        <taxon>Rotifera</taxon>
        <taxon>Eurotatoria</taxon>
        <taxon>Bdelloidea</taxon>
        <taxon>Philodinida</taxon>
        <taxon>Philodinidae</taxon>
        <taxon>Rotaria</taxon>
    </lineage>
</organism>
<keyword evidence="4 5" id="KW-0143">Chaperone</keyword>
<keyword evidence="3 5" id="KW-0067">ATP-binding</keyword>
<dbReference type="InterPro" id="IPR027410">
    <property type="entry name" value="TCP-1-like_intermed_sf"/>
</dbReference>
<dbReference type="Pfam" id="PF00085">
    <property type="entry name" value="Thioredoxin"/>
    <property type="match status" value="1"/>
</dbReference>
<sequence length="255" mass="28295">MLLAGLISLVNLSFDNDFDLIFRWQVNLYSSNTLREITNNGLNNELATAGDKLVIVNFFATWCDSCKNIVPHIEQLSGLYLNNVFLNVDIEKCMSTFSKAITVGNLVKSALGPKGMDKILRYNMSGGLDADKLLITNNRTMILSKIGVDNPVVKDLVDISKVQYDEVGDGSKSVVVLASELLRETENLLAQKIHLQTIITEWRKATNEALTVLEGVAKNNSDLMNIARTTLSSKILQEKKDHLSKLCVDAILKIH</sequence>
<feature type="domain" description="Thioredoxin" evidence="6">
    <location>
        <begin position="38"/>
        <end position="98"/>
    </location>
</feature>
<evidence type="ECO:0000256" key="5">
    <source>
        <dbReference type="RuleBase" id="RU004187"/>
    </source>
</evidence>
<evidence type="ECO:0000313" key="8">
    <source>
        <dbReference type="Proteomes" id="UP000663864"/>
    </source>
</evidence>
<gene>
    <name evidence="7" type="ORF">ZHD862_LOCUS37997</name>
</gene>
<dbReference type="InterPro" id="IPR013766">
    <property type="entry name" value="Thioredoxin_domain"/>
</dbReference>
<comment type="caution">
    <text evidence="7">The sequence shown here is derived from an EMBL/GenBank/DDBJ whole genome shotgun (WGS) entry which is preliminary data.</text>
</comment>
<dbReference type="InterPro" id="IPR002194">
    <property type="entry name" value="Chaperonin_TCP-1_CS"/>
</dbReference>
<dbReference type="GO" id="GO:0005524">
    <property type="term" value="F:ATP binding"/>
    <property type="evidence" value="ECO:0007669"/>
    <property type="project" value="UniProtKB-KW"/>
</dbReference>
<dbReference type="EMBL" id="CAJNOT010007901">
    <property type="protein sequence ID" value="CAF1512709.1"/>
    <property type="molecule type" value="Genomic_DNA"/>
</dbReference>
<evidence type="ECO:0000256" key="1">
    <source>
        <dbReference type="ARBA" id="ARBA00008020"/>
    </source>
</evidence>
<feature type="non-terminal residue" evidence="7">
    <location>
        <position position="1"/>
    </location>
</feature>
<dbReference type="AlphaFoldDB" id="A0A815U8Z6"/>
<comment type="similarity">
    <text evidence="1 5">Belongs to the TCP-1 chaperonin family.</text>
</comment>
<dbReference type="GO" id="GO:0051082">
    <property type="term" value="F:unfolded protein binding"/>
    <property type="evidence" value="ECO:0007669"/>
    <property type="project" value="InterPro"/>
</dbReference>
<dbReference type="CDD" id="cd02947">
    <property type="entry name" value="TRX_family"/>
    <property type="match status" value="1"/>
</dbReference>
<dbReference type="Gene3D" id="1.10.560.10">
    <property type="entry name" value="GroEL-like equatorial domain"/>
    <property type="match status" value="1"/>
</dbReference>
<dbReference type="Proteomes" id="UP000663864">
    <property type="component" value="Unassembled WGS sequence"/>
</dbReference>
<dbReference type="GO" id="GO:0016887">
    <property type="term" value="F:ATP hydrolysis activity"/>
    <property type="evidence" value="ECO:0007669"/>
    <property type="project" value="InterPro"/>
</dbReference>
<evidence type="ECO:0000256" key="2">
    <source>
        <dbReference type="ARBA" id="ARBA00022741"/>
    </source>
</evidence>
<dbReference type="SUPFAM" id="SSF48592">
    <property type="entry name" value="GroEL equatorial domain-like"/>
    <property type="match status" value="1"/>
</dbReference>
<proteinExistence type="inferred from homology"/>
<reference evidence="7" key="1">
    <citation type="submission" date="2021-02" db="EMBL/GenBank/DDBJ databases">
        <authorList>
            <person name="Nowell W R."/>
        </authorList>
    </citation>
    <scope>NUCLEOTIDE SEQUENCE</scope>
</reference>
<dbReference type="Gene3D" id="3.40.30.10">
    <property type="entry name" value="Glutaredoxin"/>
    <property type="match status" value="1"/>
</dbReference>
<name>A0A815U8Z6_9BILA</name>
<dbReference type="PANTHER" id="PTHR11353">
    <property type="entry name" value="CHAPERONIN"/>
    <property type="match status" value="1"/>
</dbReference>
<keyword evidence="2 5" id="KW-0547">Nucleotide-binding</keyword>
<dbReference type="InterPro" id="IPR027413">
    <property type="entry name" value="GROEL-like_equatorial_sf"/>
</dbReference>
<dbReference type="InterPro" id="IPR002423">
    <property type="entry name" value="Cpn60/GroEL/TCP-1"/>
</dbReference>
<dbReference type="SUPFAM" id="SSF54849">
    <property type="entry name" value="GroEL-intermediate domain like"/>
    <property type="match status" value="1"/>
</dbReference>
<accession>A0A815U8Z6</accession>
<evidence type="ECO:0000313" key="7">
    <source>
        <dbReference type="EMBL" id="CAF1512709.1"/>
    </source>
</evidence>
<dbReference type="PRINTS" id="PR00304">
    <property type="entry name" value="TCOMPLEXTCP1"/>
</dbReference>
<dbReference type="Pfam" id="PF00118">
    <property type="entry name" value="Cpn60_TCP1"/>
    <property type="match status" value="1"/>
</dbReference>
<dbReference type="InterPro" id="IPR017998">
    <property type="entry name" value="Chaperone_TCP-1"/>
</dbReference>
<evidence type="ECO:0000256" key="4">
    <source>
        <dbReference type="ARBA" id="ARBA00023186"/>
    </source>
</evidence>
<protein>
    <recommendedName>
        <fullName evidence="6">Thioredoxin domain-containing protein</fullName>
    </recommendedName>
</protein>
<evidence type="ECO:0000259" key="6">
    <source>
        <dbReference type="Pfam" id="PF00085"/>
    </source>
</evidence>
<dbReference type="SUPFAM" id="SSF52833">
    <property type="entry name" value="Thioredoxin-like"/>
    <property type="match status" value="1"/>
</dbReference>
<dbReference type="PROSITE" id="PS00750">
    <property type="entry name" value="TCP1_1"/>
    <property type="match status" value="1"/>
</dbReference>
<dbReference type="GO" id="GO:0140662">
    <property type="term" value="F:ATP-dependent protein folding chaperone"/>
    <property type="evidence" value="ECO:0007669"/>
    <property type="project" value="InterPro"/>
</dbReference>